<dbReference type="KEGG" id="aprc:113852294"/>
<keyword evidence="2" id="KW-1185">Reference proteome</keyword>
<dbReference type="AlphaFoldDB" id="A0A8B8K3M2"/>
<reference evidence="3" key="2">
    <citation type="submission" date="2025-08" db="UniProtKB">
        <authorList>
            <consortium name="RefSeq"/>
        </authorList>
    </citation>
    <scope>IDENTIFICATION</scope>
    <source>
        <tissue evidence="3">Young leaves</tissue>
    </source>
</reference>
<name>A0A8B8K3M2_ABRPR</name>
<evidence type="ECO:0000313" key="3">
    <source>
        <dbReference type="RefSeq" id="XP_027338330.1"/>
    </source>
</evidence>
<dbReference type="GeneID" id="113852294"/>
<feature type="region of interest" description="Disordered" evidence="1">
    <location>
        <begin position="32"/>
        <end position="59"/>
    </location>
</feature>
<protein>
    <submittedName>
        <fullName evidence="3">Uncharacterized protein LOC113852294</fullName>
    </submittedName>
</protein>
<sequence>MEECVAEILEDTDCSDEADSYIEIELDTAPTCYNHDQNKSSSIKGSSIDDDDDDDDDGECKEYQLRISISSTISVSHSDDKKESVRVHASVPKVDAVEVPLISMSCSADDSVSLDPTVIQAIPQPDIQTKILSATHVIYDNVDVLCTSKQPSLTTTTNGFMMNLLIKIRGIKIGALLASLVKPRQPCQVNNGHKSSKKSKTFFHCYQKGLVNPSNGRCTTKNRDKRRKSSKQWDLGHDNICGYFRSSKKSSGVMEMDLGALRGIFNAMGMSIAQKGSISKRGSGSSSCNTTPTHEGFSLCTSGENSIQAAVAYCKSSMGQSSDFSFRSSFSSSPSQFVAYPD</sequence>
<evidence type="ECO:0000256" key="1">
    <source>
        <dbReference type="SAM" id="MobiDB-lite"/>
    </source>
</evidence>
<organism evidence="2 3">
    <name type="scientific">Abrus precatorius</name>
    <name type="common">Indian licorice</name>
    <name type="synonym">Glycine abrus</name>
    <dbReference type="NCBI Taxonomy" id="3816"/>
    <lineage>
        <taxon>Eukaryota</taxon>
        <taxon>Viridiplantae</taxon>
        <taxon>Streptophyta</taxon>
        <taxon>Embryophyta</taxon>
        <taxon>Tracheophyta</taxon>
        <taxon>Spermatophyta</taxon>
        <taxon>Magnoliopsida</taxon>
        <taxon>eudicotyledons</taxon>
        <taxon>Gunneridae</taxon>
        <taxon>Pentapetalae</taxon>
        <taxon>rosids</taxon>
        <taxon>fabids</taxon>
        <taxon>Fabales</taxon>
        <taxon>Fabaceae</taxon>
        <taxon>Papilionoideae</taxon>
        <taxon>50 kb inversion clade</taxon>
        <taxon>NPAAA clade</taxon>
        <taxon>indigoferoid/millettioid clade</taxon>
        <taxon>Abreae</taxon>
        <taxon>Abrus</taxon>
    </lineage>
</organism>
<proteinExistence type="predicted"/>
<evidence type="ECO:0000313" key="2">
    <source>
        <dbReference type="Proteomes" id="UP000694853"/>
    </source>
</evidence>
<dbReference type="RefSeq" id="XP_027338330.1">
    <property type="nucleotide sequence ID" value="XM_027482529.1"/>
</dbReference>
<accession>A0A8B8K3M2</accession>
<dbReference type="OrthoDB" id="1884080at2759"/>
<gene>
    <name evidence="3" type="primary">LOC113852294</name>
</gene>
<reference evidence="2" key="1">
    <citation type="journal article" date="2019" name="Toxins">
        <title>Detection of Abrin-Like and Prepropulchellin-Like Toxin Genes and Transcripts Using Whole Genome Sequencing and Full-Length Transcript Sequencing of Abrus precatorius.</title>
        <authorList>
            <person name="Hovde B.T."/>
            <person name="Daligault H.E."/>
            <person name="Hanschen E.R."/>
            <person name="Kunde Y.A."/>
            <person name="Johnson M.B."/>
            <person name="Starkenburg S.R."/>
            <person name="Johnson S.L."/>
        </authorList>
    </citation>
    <scope>NUCLEOTIDE SEQUENCE [LARGE SCALE GENOMIC DNA]</scope>
</reference>
<dbReference type="Proteomes" id="UP000694853">
    <property type="component" value="Unplaced"/>
</dbReference>
<feature type="compositionally biased region" description="Acidic residues" evidence="1">
    <location>
        <begin position="48"/>
        <end position="59"/>
    </location>
</feature>